<keyword evidence="2" id="KW-0812">Transmembrane</keyword>
<feature type="region of interest" description="Disordered" evidence="1">
    <location>
        <begin position="161"/>
        <end position="240"/>
    </location>
</feature>
<feature type="region of interest" description="Disordered" evidence="1">
    <location>
        <begin position="788"/>
        <end position="819"/>
    </location>
</feature>
<feature type="compositionally biased region" description="Basic residues" evidence="1">
    <location>
        <begin position="199"/>
        <end position="213"/>
    </location>
</feature>
<dbReference type="AlphaFoldDB" id="A0A370CAM4"/>
<reference evidence="4 5" key="1">
    <citation type="submission" date="2018-07" db="EMBL/GenBank/DDBJ databases">
        <title>Section-level genome sequencing of Aspergillus section Nigri to investigate inter- and intra-species variation.</title>
        <authorList>
            <consortium name="DOE Joint Genome Institute"/>
            <person name="Vesth T.C."/>
            <person name="Nybo J.L."/>
            <person name="Theobald S."/>
            <person name="Frisvad J.C."/>
            <person name="Larsen T.O."/>
            <person name="Nielsen K.F."/>
            <person name="Hoof J.B."/>
            <person name="Brandl J."/>
            <person name="Salamov A."/>
            <person name="Riley R."/>
            <person name="Gladden J.M."/>
            <person name="Phatale P."/>
            <person name="Nielsen M.T."/>
            <person name="Lyhne E.K."/>
            <person name="Kogle M.E."/>
            <person name="Strasser K."/>
            <person name="McDonnell E."/>
            <person name="Barry K."/>
            <person name="Clum A."/>
            <person name="Chen C."/>
            <person name="Nolan M."/>
            <person name="Sandor L."/>
            <person name="Kuo A."/>
            <person name="Lipzen A."/>
            <person name="Hainaut M."/>
            <person name="Drula E."/>
            <person name="Tsang A."/>
            <person name="Magnuson J.K."/>
            <person name="Henrissat B."/>
            <person name="Wiebenga A."/>
            <person name="Simmons B.A."/>
            <person name="Makela M.R."/>
            <person name="De vries R.P."/>
            <person name="Grigoriev I.V."/>
            <person name="Mortensen U.H."/>
            <person name="Baker S.E."/>
            <person name="Andersen M.R."/>
        </authorList>
    </citation>
    <scope>NUCLEOTIDE SEQUENCE [LARGE SCALE GENOMIC DNA]</scope>
    <source>
        <strain evidence="4 5">ATCC 13496</strain>
    </source>
</reference>
<organism evidence="4 5">
    <name type="scientific">Aspergillus niger ATCC 13496</name>
    <dbReference type="NCBI Taxonomy" id="1353008"/>
    <lineage>
        <taxon>Eukaryota</taxon>
        <taxon>Fungi</taxon>
        <taxon>Dikarya</taxon>
        <taxon>Ascomycota</taxon>
        <taxon>Pezizomycotina</taxon>
        <taxon>Eurotiomycetes</taxon>
        <taxon>Eurotiomycetidae</taxon>
        <taxon>Eurotiales</taxon>
        <taxon>Aspergillaceae</taxon>
        <taxon>Aspergillus</taxon>
        <taxon>Aspergillus subgen. Circumdati</taxon>
    </lineage>
</organism>
<feature type="compositionally biased region" description="Basic and acidic residues" evidence="1">
    <location>
        <begin position="792"/>
        <end position="819"/>
    </location>
</feature>
<feature type="compositionally biased region" description="Low complexity" evidence="1">
    <location>
        <begin position="36"/>
        <end position="101"/>
    </location>
</feature>
<name>A0A370CAM4_ASPNG</name>
<feature type="region of interest" description="Disordered" evidence="1">
    <location>
        <begin position="36"/>
        <end position="106"/>
    </location>
</feature>
<feature type="region of interest" description="Disordered" evidence="1">
    <location>
        <begin position="477"/>
        <end position="521"/>
    </location>
</feature>
<feature type="chain" id="PRO_5016960825" evidence="3">
    <location>
        <begin position="34"/>
        <end position="819"/>
    </location>
</feature>
<feature type="transmembrane region" description="Helical" evidence="2">
    <location>
        <begin position="127"/>
        <end position="149"/>
    </location>
</feature>
<evidence type="ECO:0000313" key="4">
    <source>
        <dbReference type="EMBL" id="RDH24189.1"/>
    </source>
</evidence>
<dbReference type="PANTHER" id="PTHR36089:SF1">
    <property type="entry name" value="CHITIN SYNTHASE 3 COMPLEX PROTEIN CSI2-RELATED"/>
    <property type="match status" value="1"/>
</dbReference>
<evidence type="ECO:0000256" key="2">
    <source>
        <dbReference type="SAM" id="Phobius"/>
    </source>
</evidence>
<proteinExistence type="predicted"/>
<evidence type="ECO:0000313" key="5">
    <source>
        <dbReference type="Proteomes" id="UP000253845"/>
    </source>
</evidence>
<feature type="compositionally biased region" description="Polar residues" evidence="1">
    <location>
        <begin position="318"/>
        <end position="332"/>
    </location>
</feature>
<sequence>MVALSVGLSRARQPSFILLLLFMIVFVAQVSVAQDSTTDDSTTTAATTADTSSSTDSATTTSDDSTTTSAATTTDSSSSSTTDATSTSTDSSSSSSSSSTSGYPIVTVPPTADAPYMQKSKMPEGTLFIVVGAVLGAIGFAILAWRALVAWSVNRSVRQAAMVRSSETKGLLRTKKRRSRSRRSTSGPGVTLEKSGAGGHHHHRHSHRHHRSPSTKTPSSNSALFFSPTSGMHRDNSSNRRSAYLPAGYYNTGSAAPPRTHEARFSAADLPGMGPQSQGYMKAKSAPSPPESPGLVPAANEQDTTPRRSARRSRMEDPSTSSVNLSSPPQGRTPSAYLEDLFDNHIWHFLHYADPFSIMLANPLSRSTSVCLVIYCSALLSLSILPVKRAHCPTTVPIIAPASTLTNPQSFLTLASSRMSIRYPIIKESHYSERNEEPEENAYTKQHKNCSATLPSLILAQYNMIQTPLRRPIEKGKEELGTEPSQSKSSQVKLEEVKGPDGSKTPQTKPRSGKKAGERGRRKKDVLTYVITITMNAGYNVGYTKIMSVYRELDKSGHISREPGETDGQINDDREVVLSVGEVAMAAQSVWVFVATACRSKKGQIPILGDVPIEGVCGVDECEEEPVVERARLAGATGRRRETDVKHVQKPRKAHLTVAVKIQRVVVLQLGCQDDDWKRGGVLQGVSQVLATLAARALATLGSPTHTQVFNETLAQSNDTGESDDQGNDVVVRATLAGGLGRAGDVRGKEHAEGNNQVREDSRITCQSICQQNIPEFAILRFRQTSKTDALQGHEEPISARARDSMKGQDEDKQSYEEV</sequence>
<keyword evidence="2" id="KW-1133">Transmembrane helix</keyword>
<keyword evidence="2" id="KW-0472">Membrane</keyword>
<dbReference type="EMBL" id="KZ851902">
    <property type="protein sequence ID" value="RDH24189.1"/>
    <property type="molecule type" value="Genomic_DNA"/>
</dbReference>
<evidence type="ECO:0000256" key="3">
    <source>
        <dbReference type="SAM" id="SignalP"/>
    </source>
</evidence>
<evidence type="ECO:0000256" key="1">
    <source>
        <dbReference type="SAM" id="MobiDB-lite"/>
    </source>
</evidence>
<dbReference type="GO" id="GO:0000324">
    <property type="term" value="C:fungal-type vacuole"/>
    <property type="evidence" value="ECO:0007669"/>
    <property type="project" value="TreeGrafter"/>
</dbReference>
<dbReference type="VEuPathDB" id="FungiDB:M747DRAFT_273442"/>
<gene>
    <name evidence="4" type="ORF">M747DRAFT_273442</name>
</gene>
<protein>
    <submittedName>
        <fullName evidence="4">Uncharacterized protein</fullName>
    </submittedName>
</protein>
<dbReference type="Proteomes" id="UP000253845">
    <property type="component" value="Unassembled WGS sequence"/>
</dbReference>
<feature type="signal peptide" evidence="3">
    <location>
        <begin position="1"/>
        <end position="33"/>
    </location>
</feature>
<dbReference type="PANTHER" id="PTHR36089">
    <property type="entry name" value="CHITIN SYNTHASE 3 COMPLEX PROTEIN CSI2-RELATED"/>
    <property type="match status" value="1"/>
</dbReference>
<feature type="region of interest" description="Disordered" evidence="1">
    <location>
        <begin position="267"/>
        <end position="332"/>
    </location>
</feature>
<feature type="compositionally biased region" description="Polar residues" evidence="1">
    <location>
        <begin position="214"/>
        <end position="230"/>
    </location>
</feature>
<keyword evidence="3" id="KW-0732">Signal</keyword>
<accession>A0A370CAM4</accession>
<feature type="compositionally biased region" description="Polar residues" evidence="1">
    <location>
        <begin position="483"/>
        <end position="492"/>
    </location>
</feature>
<feature type="compositionally biased region" description="Basic residues" evidence="1">
    <location>
        <begin position="172"/>
        <end position="183"/>
    </location>
</feature>
<dbReference type="InterPro" id="IPR051009">
    <property type="entry name" value="PRM"/>
</dbReference>